<dbReference type="SFLD" id="SFLDG01065">
    <property type="entry name" value="anaerobic_coproporphyrinogen-I"/>
    <property type="match status" value="1"/>
</dbReference>
<dbReference type="PROSITE" id="PS51918">
    <property type="entry name" value="RADICAL_SAM"/>
    <property type="match status" value="1"/>
</dbReference>
<evidence type="ECO:0000313" key="12">
    <source>
        <dbReference type="EMBL" id="CEK80250.1"/>
    </source>
</evidence>
<organism evidence="13">
    <name type="scientific">Arion vulgaris</name>
    <dbReference type="NCBI Taxonomy" id="1028688"/>
    <lineage>
        <taxon>Eukaryota</taxon>
        <taxon>Metazoa</taxon>
        <taxon>Spiralia</taxon>
        <taxon>Lophotrochozoa</taxon>
        <taxon>Mollusca</taxon>
        <taxon>Gastropoda</taxon>
        <taxon>Heterobranchia</taxon>
        <taxon>Euthyneura</taxon>
        <taxon>Panpulmonata</taxon>
        <taxon>Eupulmonata</taxon>
        <taxon>Stylommatophora</taxon>
        <taxon>Helicina</taxon>
        <taxon>Arionoidea</taxon>
        <taxon>Arionidae</taxon>
        <taxon>Arion</taxon>
    </lineage>
</organism>
<dbReference type="Gene3D" id="3.20.20.70">
    <property type="entry name" value="Aldolase class I"/>
    <property type="match status" value="1"/>
</dbReference>
<keyword evidence="6" id="KW-0408">Iron</keyword>
<keyword evidence="8" id="KW-0143">Chaperone</keyword>
<dbReference type="GO" id="GO:0005739">
    <property type="term" value="C:mitochondrion"/>
    <property type="evidence" value="ECO:0007669"/>
    <property type="project" value="TreeGrafter"/>
</dbReference>
<dbReference type="SUPFAM" id="SSF102114">
    <property type="entry name" value="Radical SAM enzymes"/>
    <property type="match status" value="1"/>
</dbReference>
<dbReference type="CDD" id="cd01335">
    <property type="entry name" value="Radical_SAM"/>
    <property type="match status" value="1"/>
</dbReference>
<reference evidence="13" key="1">
    <citation type="submission" date="2014-12" db="EMBL/GenBank/DDBJ databases">
        <title>Insight into the proteome of Arion vulgaris.</title>
        <authorList>
            <person name="Aradska J."/>
            <person name="Bulat T."/>
            <person name="Smidak R."/>
            <person name="Sarate P."/>
            <person name="Gangsoo J."/>
            <person name="Sialana F."/>
            <person name="Bilban M."/>
            <person name="Lubec G."/>
        </authorList>
    </citation>
    <scope>NUCLEOTIDE SEQUENCE</scope>
    <source>
        <tissue evidence="13">Skin</tissue>
    </source>
</reference>
<sequence length="432" mass="48659">MRRIVALQKHVQQIWNNSSRCYTTAALYIHWPYCKRRCTYCNFNKYIDKFVDHERMKSCIIKEAETLICMAGVEEITSVFFGGGTPSLAKPDSIKSILDAICSKGLVSNTCEVSMEVNPSLLEIENLMAFKNAGVNRVSIGVQTLNSSGLNILGRDHSAEESLRCLEMAKSLFPGRVSVDLIFGWPGQTFNMWISELDQILMLCDNHISLYQLTLERGTQLYKQVHNGSLIAVESLVMEEMYLQAVDMLTSRGFERYEVSNFARQKCYSQHNLSYWTGHQYIGVGPGAHGRFKPVNKDLREARIQTLEPNDWMWEVEKCGHATRKLTTLSILQQLEELLVVGLRIKHGITNAVWSKICPEKSLKEMLLPSPDVKSLVHQGLLIFSDDHSTSGLKATDKGINVIDSILPIILNSLAEGYASCNVAVMNELKSK</sequence>
<gene>
    <name evidence="13" type="primary">ORF119885</name>
    <name evidence="12" type="synonym">ORF119878</name>
</gene>
<name>A0A0B7AI03_9EUPU</name>
<dbReference type="EMBL" id="HACG01033385">
    <property type="protein sequence ID" value="CEK80250.1"/>
    <property type="molecule type" value="Transcribed_RNA"/>
</dbReference>
<dbReference type="NCBIfam" id="TIGR00539">
    <property type="entry name" value="hemN_rel"/>
    <property type="match status" value="1"/>
</dbReference>
<dbReference type="InterPro" id="IPR007197">
    <property type="entry name" value="rSAM"/>
</dbReference>
<dbReference type="SMART" id="SM00729">
    <property type="entry name" value="Elp3"/>
    <property type="match status" value="1"/>
</dbReference>
<dbReference type="SFLD" id="SFLDF00562">
    <property type="entry name" value="HemN-like__clustered_with_heat"/>
    <property type="match status" value="1"/>
</dbReference>
<evidence type="ECO:0000256" key="3">
    <source>
        <dbReference type="ARBA" id="ARBA00022617"/>
    </source>
</evidence>
<dbReference type="InterPro" id="IPR058240">
    <property type="entry name" value="rSAM_sf"/>
</dbReference>
<dbReference type="AlphaFoldDB" id="A0A0B7AI03"/>
<dbReference type="GO" id="GO:0004109">
    <property type="term" value="F:coproporphyrinogen oxidase activity"/>
    <property type="evidence" value="ECO:0007669"/>
    <property type="project" value="InterPro"/>
</dbReference>
<comment type="similarity">
    <text evidence="1">Belongs to the anaerobic coproporphyrinogen-III oxidase family. HemW subfamily.</text>
</comment>
<proteinExistence type="inferred from homology"/>
<evidence type="ECO:0000256" key="10">
    <source>
        <dbReference type="ARBA" id="ARBA00045130"/>
    </source>
</evidence>
<protein>
    <recommendedName>
        <fullName evidence="2">Radical S-adenosyl methionine domain-containing protein 1, mitochondrial</fullName>
    </recommendedName>
    <alternativeName>
        <fullName evidence="9">Putative heme chaperone</fullName>
    </alternativeName>
</protein>
<dbReference type="InterPro" id="IPR004559">
    <property type="entry name" value="HemW-like"/>
</dbReference>
<dbReference type="GO" id="GO:0046872">
    <property type="term" value="F:metal ion binding"/>
    <property type="evidence" value="ECO:0007669"/>
    <property type="project" value="UniProtKB-KW"/>
</dbReference>
<evidence type="ECO:0000256" key="1">
    <source>
        <dbReference type="ARBA" id="ARBA00006100"/>
    </source>
</evidence>
<dbReference type="EMBL" id="HACG01033387">
    <property type="protein sequence ID" value="CEK80252.1"/>
    <property type="molecule type" value="Transcribed_RNA"/>
</dbReference>
<accession>A0A0B7AI03</accession>
<dbReference type="InterPro" id="IPR013785">
    <property type="entry name" value="Aldolase_TIM"/>
</dbReference>
<dbReference type="PANTHER" id="PTHR13932">
    <property type="entry name" value="COPROPORPHYRINIGEN III OXIDASE"/>
    <property type="match status" value="1"/>
</dbReference>
<dbReference type="GO" id="GO:0006779">
    <property type="term" value="P:porphyrin-containing compound biosynthetic process"/>
    <property type="evidence" value="ECO:0007669"/>
    <property type="project" value="InterPro"/>
</dbReference>
<dbReference type="InterPro" id="IPR006638">
    <property type="entry name" value="Elp3/MiaA/NifB-like_rSAM"/>
</dbReference>
<feature type="domain" description="Radical SAM core" evidence="11">
    <location>
        <begin position="19"/>
        <end position="255"/>
    </location>
</feature>
<evidence type="ECO:0000256" key="7">
    <source>
        <dbReference type="ARBA" id="ARBA00023014"/>
    </source>
</evidence>
<comment type="function">
    <text evidence="10">May be a heme chaperone, appears to bind heme. Homologous bacterial proteins do not have oxygen-independent coproporphyrinogen-III oxidase activity. Binds 1 [4Fe-4S] cluster. The cluster is coordinated with 3 cysteines and an exchangeable S-adenosyl-L-methionine.</text>
</comment>
<dbReference type="SFLD" id="SFLDS00029">
    <property type="entry name" value="Radical_SAM"/>
    <property type="match status" value="1"/>
</dbReference>
<evidence type="ECO:0000256" key="9">
    <source>
        <dbReference type="ARBA" id="ARBA00033094"/>
    </source>
</evidence>
<keyword evidence="5" id="KW-0479">Metal-binding</keyword>
<keyword evidence="7" id="KW-0411">Iron-sulfur</keyword>
<evidence type="ECO:0000256" key="5">
    <source>
        <dbReference type="ARBA" id="ARBA00022723"/>
    </source>
</evidence>
<dbReference type="InterPro" id="IPR034505">
    <property type="entry name" value="Coproporphyrinogen-III_oxidase"/>
</dbReference>
<dbReference type="Pfam" id="PF04055">
    <property type="entry name" value="Radical_SAM"/>
    <property type="match status" value="1"/>
</dbReference>
<keyword evidence="3" id="KW-0349">Heme</keyword>
<evidence type="ECO:0000313" key="13">
    <source>
        <dbReference type="EMBL" id="CEK80252.1"/>
    </source>
</evidence>
<dbReference type="GO" id="GO:0051539">
    <property type="term" value="F:4 iron, 4 sulfur cluster binding"/>
    <property type="evidence" value="ECO:0007669"/>
    <property type="project" value="InterPro"/>
</dbReference>
<evidence type="ECO:0000256" key="2">
    <source>
        <dbReference type="ARBA" id="ARBA00014678"/>
    </source>
</evidence>
<keyword evidence="4" id="KW-0949">S-adenosyl-L-methionine</keyword>
<dbReference type="PANTHER" id="PTHR13932:SF5">
    <property type="entry name" value="RADICAL S-ADENOSYL METHIONINE DOMAIN-CONTAINING PROTEIN 1, MITOCHONDRIAL"/>
    <property type="match status" value="1"/>
</dbReference>
<evidence type="ECO:0000256" key="4">
    <source>
        <dbReference type="ARBA" id="ARBA00022691"/>
    </source>
</evidence>
<evidence type="ECO:0000256" key="6">
    <source>
        <dbReference type="ARBA" id="ARBA00023004"/>
    </source>
</evidence>
<dbReference type="SFLD" id="SFLDF00288">
    <property type="entry name" value="HemN-like__clustered_with_nucl"/>
    <property type="match status" value="1"/>
</dbReference>
<evidence type="ECO:0000256" key="8">
    <source>
        <dbReference type="ARBA" id="ARBA00023186"/>
    </source>
</evidence>
<evidence type="ECO:0000259" key="11">
    <source>
        <dbReference type="PROSITE" id="PS51918"/>
    </source>
</evidence>
<dbReference type="SFLD" id="SFLDG01082">
    <property type="entry name" value="B12-binding_domain_containing"/>
    <property type="match status" value="1"/>
</dbReference>